<reference evidence="2 3" key="1">
    <citation type="submission" date="2018-05" db="EMBL/GenBank/DDBJ databases">
        <title>Genomic Encyclopedia of Type Strains, Phase IV (KMG-IV): sequencing the most valuable type-strain genomes for metagenomic binning, comparative biology and taxonomic classification.</title>
        <authorList>
            <person name="Goeker M."/>
        </authorList>
    </citation>
    <scope>NUCLEOTIDE SEQUENCE [LARGE SCALE GENOMIC DNA]</scope>
    <source>
        <strain evidence="2 3">DSM 6462</strain>
    </source>
</reference>
<proteinExistence type="predicted"/>
<dbReference type="AlphaFoldDB" id="A0A2V3TX65"/>
<dbReference type="EMBL" id="QJJK01000013">
    <property type="protein sequence ID" value="PXW53673.1"/>
    <property type="molecule type" value="Genomic_DNA"/>
</dbReference>
<organism evidence="2 3">
    <name type="scientific">Chelatococcus asaccharovorans</name>
    <dbReference type="NCBI Taxonomy" id="28210"/>
    <lineage>
        <taxon>Bacteria</taxon>
        <taxon>Pseudomonadati</taxon>
        <taxon>Pseudomonadota</taxon>
        <taxon>Alphaproteobacteria</taxon>
        <taxon>Hyphomicrobiales</taxon>
        <taxon>Chelatococcaceae</taxon>
        <taxon>Chelatococcus</taxon>
    </lineage>
</organism>
<keyword evidence="3" id="KW-1185">Reference proteome</keyword>
<accession>A0A2V3TX65</accession>
<gene>
    <name evidence="2" type="ORF">C7450_113161</name>
</gene>
<comment type="caution">
    <text evidence="2">The sequence shown here is derived from an EMBL/GenBank/DDBJ whole genome shotgun (WGS) entry which is preliminary data.</text>
</comment>
<evidence type="ECO:0000256" key="1">
    <source>
        <dbReference type="SAM" id="MobiDB-lite"/>
    </source>
</evidence>
<feature type="region of interest" description="Disordered" evidence="1">
    <location>
        <begin position="19"/>
        <end position="40"/>
    </location>
</feature>
<protein>
    <submittedName>
        <fullName evidence="2">Uncharacterized protein</fullName>
    </submittedName>
</protein>
<sequence>MNTKSDKKTRRTVPPRLSVVFMGSGSGLSARPGMTTEVPL</sequence>
<evidence type="ECO:0000313" key="3">
    <source>
        <dbReference type="Proteomes" id="UP000248021"/>
    </source>
</evidence>
<evidence type="ECO:0000313" key="2">
    <source>
        <dbReference type="EMBL" id="PXW53673.1"/>
    </source>
</evidence>
<dbReference type="Proteomes" id="UP000248021">
    <property type="component" value="Unassembled WGS sequence"/>
</dbReference>
<name>A0A2V3TX65_9HYPH</name>